<evidence type="ECO:0000259" key="2">
    <source>
        <dbReference type="PROSITE" id="PS50105"/>
    </source>
</evidence>
<dbReference type="Gene3D" id="1.10.510.10">
    <property type="entry name" value="Transferase(Phosphotransferase) domain 1"/>
    <property type="match status" value="1"/>
</dbReference>
<dbReference type="KEGG" id="more:E1B28_013749"/>
<protein>
    <recommendedName>
        <fullName evidence="2">SAM domain-containing protein</fullName>
    </recommendedName>
</protein>
<dbReference type="PANTHER" id="PTHR38248:SF2">
    <property type="entry name" value="FUNK1 11"/>
    <property type="match status" value="1"/>
</dbReference>
<dbReference type="OrthoDB" id="2739948at2759"/>
<gene>
    <name evidence="3" type="ORF">E1B28_013749</name>
</gene>
<accession>A0A9P7RRM5</accession>
<comment type="caution">
    <text evidence="3">The sequence shown here is derived from an EMBL/GenBank/DDBJ whole genome shotgun (WGS) entry which is preliminary data.</text>
</comment>
<reference evidence="3" key="1">
    <citation type="journal article" date="2021" name="Genome Biol. Evol.">
        <title>The assembled and annotated genome of the fairy-ring fungus Marasmius oreades.</title>
        <authorList>
            <person name="Hiltunen M."/>
            <person name="Ament-Velasquez S.L."/>
            <person name="Johannesson H."/>
        </authorList>
    </citation>
    <scope>NUCLEOTIDE SEQUENCE</scope>
    <source>
        <strain evidence="3">03SP1</strain>
    </source>
</reference>
<proteinExistence type="predicted"/>
<evidence type="ECO:0000313" key="3">
    <source>
        <dbReference type="EMBL" id="KAG7087808.1"/>
    </source>
</evidence>
<dbReference type="PROSITE" id="PS00109">
    <property type="entry name" value="PROTEIN_KINASE_TYR"/>
    <property type="match status" value="1"/>
</dbReference>
<dbReference type="Proteomes" id="UP001049176">
    <property type="component" value="Chromosome 9"/>
</dbReference>
<dbReference type="SUPFAM" id="SSF47769">
    <property type="entry name" value="SAM/Pointed domain"/>
    <property type="match status" value="1"/>
</dbReference>
<dbReference type="Gene3D" id="1.10.150.50">
    <property type="entry name" value="Transcription Factor, Ets-1"/>
    <property type="match status" value="1"/>
</dbReference>
<evidence type="ECO:0000256" key="1">
    <source>
        <dbReference type="SAM" id="MobiDB-lite"/>
    </source>
</evidence>
<dbReference type="InterPro" id="IPR013761">
    <property type="entry name" value="SAM/pointed_sf"/>
</dbReference>
<dbReference type="PANTHER" id="PTHR38248">
    <property type="entry name" value="FUNK1 6"/>
    <property type="match status" value="1"/>
</dbReference>
<dbReference type="EMBL" id="CM032189">
    <property type="protein sequence ID" value="KAG7087808.1"/>
    <property type="molecule type" value="Genomic_DNA"/>
</dbReference>
<feature type="region of interest" description="Disordered" evidence="1">
    <location>
        <begin position="773"/>
        <end position="851"/>
    </location>
</feature>
<evidence type="ECO:0000313" key="4">
    <source>
        <dbReference type="Proteomes" id="UP001049176"/>
    </source>
</evidence>
<dbReference type="GO" id="GO:0004672">
    <property type="term" value="F:protein kinase activity"/>
    <property type="evidence" value="ECO:0007669"/>
    <property type="project" value="InterPro"/>
</dbReference>
<keyword evidence="4" id="KW-1185">Reference proteome</keyword>
<dbReference type="InterPro" id="IPR040976">
    <property type="entry name" value="Pkinase_fungal"/>
</dbReference>
<sequence>MAESTHLPSFFGSSQLGLGKKHLGQEEVLREIGCCMDDRWSQAIAPQIFLNKFLTESNKRMPSFSTASKQAVKKAITGYVRNTGCKRGHFETTRYQPLITAVAKYCPSIQLEDTSHQSTSISWYEHSVSFQPDIQGYDKTAAFRMTDVTEFLVELEPREEQDPFLEIQDDLSDDYYIDRDTYEAQATRDQISTYAGALMARQFRTHCFSVIIFGHYARLIRWDRAGATVSKRFHVWNETFLVDFLWRYHSADREARGHDPCAVPLNPKTQEKEITRVREILEMGKEDAVYMFTIHDETDEKEHRFYGGKPVTTALPTPRGRCTKGFLVTTTEAINRPQPVGSEILKSNIHYLKATWRTLAWDLEPEGKIYASLKDADVPHIPTLLASGDASGRWQNTQTKYMYNHPPIRHHRHYYMAFREVGKSLSKFSNLAEFVGALRDALKAHQTAYEKLHILHRDISAANILIFNGHGLLIDWEFSKAYEPGIPREPRQNERTGTWQFISARMLQLGGQPVQHTLFDDLESFFHVLCWVAIQYSQHARSDTKVAGFLRDVYDYAVYKNGDDCGGGNKRVAFLVQRFSKEFEFTCRVFGALVCQLEATFRYWYNNDEIQDGVSDPRSWTTADITAWIRNVMDNPDDVAQKIGAHSLTGESFVDLTDDILENSIGITDPDDRYSIMYALKKLKEEAKRKEEVDQKKLAKLDDHTWMLESFTIVADILSETPAELIQRPCIRPGLQEAVKDAEEVRQRWNNFTLGAQWNNWTLGAPVALAKPLAQDSRRQQEMDVDEEGEPEPQRKKQRKSTVRPNRQTQQLGHSRRQRPGISRPSRVSDPQTEVVVRRSARIQQRKNRPK</sequence>
<dbReference type="Pfam" id="PF17667">
    <property type="entry name" value="Pkinase_fungal"/>
    <property type="match status" value="1"/>
</dbReference>
<dbReference type="InterPro" id="IPR008266">
    <property type="entry name" value="Tyr_kinase_AS"/>
</dbReference>
<dbReference type="AlphaFoldDB" id="A0A9P7RRM5"/>
<organism evidence="3 4">
    <name type="scientific">Marasmius oreades</name>
    <name type="common">fairy-ring Marasmius</name>
    <dbReference type="NCBI Taxonomy" id="181124"/>
    <lineage>
        <taxon>Eukaryota</taxon>
        <taxon>Fungi</taxon>
        <taxon>Dikarya</taxon>
        <taxon>Basidiomycota</taxon>
        <taxon>Agaricomycotina</taxon>
        <taxon>Agaricomycetes</taxon>
        <taxon>Agaricomycetidae</taxon>
        <taxon>Agaricales</taxon>
        <taxon>Marasmiineae</taxon>
        <taxon>Marasmiaceae</taxon>
        <taxon>Marasmius</taxon>
    </lineage>
</organism>
<dbReference type="InterPro" id="IPR011009">
    <property type="entry name" value="Kinase-like_dom_sf"/>
</dbReference>
<feature type="compositionally biased region" description="Basic residues" evidence="1">
    <location>
        <begin position="839"/>
        <end position="851"/>
    </location>
</feature>
<dbReference type="InterPro" id="IPR001660">
    <property type="entry name" value="SAM"/>
</dbReference>
<dbReference type="PROSITE" id="PS50105">
    <property type="entry name" value="SAM_DOMAIN"/>
    <property type="match status" value="1"/>
</dbReference>
<name>A0A9P7RRM5_9AGAR</name>
<dbReference type="SUPFAM" id="SSF56112">
    <property type="entry name" value="Protein kinase-like (PK-like)"/>
    <property type="match status" value="1"/>
</dbReference>
<feature type="domain" description="SAM" evidence="2">
    <location>
        <begin position="620"/>
        <end position="686"/>
    </location>
</feature>
<feature type="compositionally biased region" description="Polar residues" evidence="1">
    <location>
        <begin position="803"/>
        <end position="813"/>
    </location>
</feature>
<dbReference type="GeneID" id="66082824"/>
<dbReference type="RefSeq" id="XP_043004279.1">
    <property type="nucleotide sequence ID" value="XM_043158924.1"/>
</dbReference>